<reference evidence="2" key="1">
    <citation type="submission" date="2016-10" db="EMBL/GenBank/DDBJ databases">
        <authorList>
            <person name="Varghese N."/>
            <person name="Submissions S."/>
        </authorList>
    </citation>
    <scope>NUCLEOTIDE SEQUENCE [LARGE SCALE GENOMIC DNA]</scope>
    <source>
        <strain evidence="2">SLH 33</strain>
    </source>
</reference>
<dbReference type="RefSeq" id="WP_091689850.1">
    <property type="nucleotide sequence ID" value="NZ_CAAGSJ010000005.1"/>
</dbReference>
<protein>
    <submittedName>
        <fullName evidence="1">Uncharacterized protein</fullName>
    </submittedName>
</protein>
<evidence type="ECO:0000313" key="1">
    <source>
        <dbReference type="EMBL" id="SES86638.1"/>
    </source>
</evidence>
<dbReference type="EMBL" id="FOHQ01000003">
    <property type="protein sequence ID" value="SES86638.1"/>
    <property type="molecule type" value="Genomic_DNA"/>
</dbReference>
<dbReference type="Proteomes" id="UP000243338">
    <property type="component" value="Unassembled WGS sequence"/>
</dbReference>
<dbReference type="AlphaFoldDB" id="A0A1H9ZXW8"/>
<organism evidence="1 2">
    <name type="scientific">Methanococcoides vulcani</name>
    <dbReference type="NCBI Taxonomy" id="1353158"/>
    <lineage>
        <taxon>Archaea</taxon>
        <taxon>Methanobacteriati</taxon>
        <taxon>Methanobacteriota</taxon>
        <taxon>Stenosarchaea group</taxon>
        <taxon>Methanomicrobia</taxon>
        <taxon>Methanosarcinales</taxon>
        <taxon>Methanosarcinaceae</taxon>
        <taxon>Methanococcoides</taxon>
    </lineage>
</organism>
<sequence>MDKVIVELDSTKGIEQILFLNAVDRMNIIKLEKKDERVKSVLFGKKKNLGVKQVLDCDVMIAFMTNKDFEWPANNIKLMHGDQIIGGDVTDPVKLQEYQEHSGYCVLGNIVIELDKFVKIKSCADSVCMVVNPKPFPYIEHIPGISDALMASPSRFADEYIRSRAQISDKKHCVGSFLLGFNIKNHICATQAECASAKSIVY</sequence>
<name>A0A1H9ZXW8_9EURY</name>
<keyword evidence="2" id="KW-1185">Reference proteome</keyword>
<proteinExistence type="predicted"/>
<gene>
    <name evidence="1" type="ORF">SAMN04488587_1355</name>
</gene>
<evidence type="ECO:0000313" key="2">
    <source>
        <dbReference type="Proteomes" id="UP000243338"/>
    </source>
</evidence>
<accession>A0A1H9ZXW8</accession>
<dbReference type="OrthoDB" id="120659at2157"/>